<dbReference type="EMBL" id="CP115149">
    <property type="protein sequence ID" value="WBL35250.1"/>
    <property type="molecule type" value="Genomic_DNA"/>
</dbReference>
<evidence type="ECO:0000256" key="1">
    <source>
        <dbReference type="SAM" id="MobiDB-lite"/>
    </source>
</evidence>
<evidence type="ECO:0000313" key="2">
    <source>
        <dbReference type="EMBL" id="WBL35250.1"/>
    </source>
</evidence>
<feature type="compositionally biased region" description="Low complexity" evidence="1">
    <location>
        <begin position="289"/>
        <end position="299"/>
    </location>
</feature>
<sequence>MAAGGRAGAEPEVCSALPGLFTRARTRLAGERGGLVFVPEPGVRFNGLEAAPILSRAEQSRTRRVHYPGQYVFKAIRRLEPGVHPQVERGRTAGEDAGRGHGMPRLAGYVEYVREGMRPAVAGVIEAAVPHQYDAWTRVRDGAAGADAGGGRGGATGSAEGERGGPSAGGRAGAGGAGGVRGGMARRSRQTLGRRTAELHAALAGIAHPDFAPERYTPFYQRALAQGFRVQARRSLRALRRCLPSLSAEAVALAGLVLEKEPALLERLQQVARRKLREPAHPVPRRPASRAGAGERAGAGVHRLRRRAGAVAGRAAAAALAAARTWPGWSRSFHYADSRAGLRQVVEGHAAGTGTDLERWALGWYLWTTAGRTSTGTSPWRGRADCRAAATQEHRFLLDTFVLDKAFLRAGV</sequence>
<dbReference type="Proteomes" id="UP001212803">
    <property type="component" value="Chromosome"/>
</dbReference>
<evidence type="ECO:0000313" key="3">
    <source>
        <dbReference type="Proteomes" id="UP001212803"/>
    </source>
</evidence>
<feature type="region of interest" description="Disordered" evidence="1">
    <location>
        <begin position="144"/>
        <end position="191"/>
    </location>
</feature>
<keyword evidence="3" id="KW-1185">Reference proteome</keyword>
<feature type="region of interest" description="Disordered" evidence="1">
    <location>
        <begin position="275"/>
        <end position="299"/>
    </location>
</feature>
<feature type="compositionally biased region" description="Gly residues" evidence="1">
    <location>
        <begin position="164"/>
        <end position="182"/>
    </location>
</feature>
<dbReference type="RefSeq" id="WP_270055777.1">
    <property type="nucleotide sequence ID" value="NZ_CP115149.1"/>
</dbReference>
<gene>
    <name evidence="2" type="ORF">O0235_10675</name>
</gene>
<accession>A0ABY7M4F9</accession>
<name>A0ABY7M4F9_9CHLR</name>
<proteinExistence type="predicted"/>
<reference evidence="2 3" key="1">
    <citation type="journal article" date="2023" name="ISME J.">
        <title>Thermophilic Dehalococcoidia with unusual traits shed light on an unexpected past.</title>
        <authorList>
            <person name="Palmer M."/>
            <person name="Covington J.K."/>
            <person name="Zhou E.M."/>
            <person name="Thomas S.C."/>
            <person name="Habib N."/>
            <person name="Seymour C.O."/>
            <person name="Lai D."/>
            <person name="Johnston J."/>
            <person name="Hashimi A."/>
            <person name="Jiao J.Y."/>
            <person name="Muok A.R."/>
            <person name="Liu L."/>
            <person name="Xian W.D."/>
            <person name="Zhi X.Y."/>
            <person name="Li M.M."/>
            <person name="Silva L.P."/>
            <person name="Bowen B.P."/>
            <person name="Louie K."/>
            <person name="Briegel A."/>
            <person name="Pett-Ridge J."/>
            <person name="Weber P.K."/>
            <person name="Tocheva E.I."/>
            <person name="Woyke T."/>
            <person name="Northen T.R."/>
            <person name="Mayali X."/>
            <person name="Li W.J."/>
            <person name="Hedlund B.P."/>
        </authorList>
    </citation>
    <scope>NUCLEOTIDE SEQUENCE [LARGE SCALE GENOMIC DNA]</scope>
    <source>
        <strain evidence="2 3">YIM 72310</strain>
    </source>
</reference>
<feature type="compositionally biased region" description="Gly residues" evidence="1">
    <location>
        <begin position="147"/>
        <end position="156"/>
    </location>
</feature>
<organism evidence="2 3">
    <name type="scientific">Tepidiforma flava</name>
    <dbReference type="NCBI Taxonomy" id="3004094"/>
    <lineage>
        <taxon>Bacteria</taxon>
        <taxon>Bacillati</taxon>
        <taxon>Chloroflexota</taxon>
        <taxon>Tepidiformia</taxon>
        <taxon>Tepidiformales</taxon>
        <taxon>Tepidiformaceae</taxon>
        <taxon>Tepidiforma</taxon>
    </lineage>
</organism>
<protein>
    <submittedName>
        <fullName evidence="2">Uncharacterized protein</fullName>
    </submittedName>
</protein>